<keyword evidence="1 3" id="KW-0853">WD repeat</keyword>
<accession>A2DUJ6</accession>
<evidence type="ECO:0000256" key="2">
    <source>
        <dbReference type="ARBA" id="ARBA00022737"/>
    </source>
</evidence>
<dbReference type="Proteomes" id="UP000001542">
    <property type="component" value="Unassembled WGS sequence"/>
</dbReference>
<dbReference type="VEuPathDB" id="TrichDB:TVAGG3_0663120"/>
<reference evidence="4" key="2">
    <citation type="journal article" date="2007" name="Science">
        <title>Draft genome sequence of the sexually transmitted pathogen Trichomonas vaginalis.</title>
        <authorList>
            <person name="Carlton J.M."/>
            <person name="Hirt R.P."/>
            <person name="Silva J.C."/>
            <person name="Delcher A.L."/>
            <person name="Schatz M."/>
            <person name="Zhao Q."/>
            <person name="Wortman J.R."/>
            <person name="Bidwell S.L."/>
            <person name="Alsmark U.C.M."/>
            <person name="Besteiro S."/>
            <person name="Sicheritz-Ponten T."/>
            <person name="Noel C.J."/>
            <person name="Dacks J.B."/>
            <person name="Foster P.G."/>
            <person name="Simillion C."/>
            <person name="Van de Peer Y."/>
            <person name="Miranda-Saavedra D."/>
            <person name="Barton G.J."/>
            <person name="Westrop G.D."/>
            <person name="Mueller S."/>
            <person name="Dessi D."/>
            <person name="Fiori P.L."/>
            <person name="Ren Q."/>
            <person name="Paulsen I."/>
            <person name="Zhang H."/>
            <person name="Bastida-Corcuera F.D."/>
            <person name="Simoes-Barbosa A."/>
            <person name="Brown M.T."/>
            <person name="Hayes R.D."/>
            <person name="Mukherjee M."/>
            <person name="Okumura C.Y."/>
            <person name="Schneider R."/>
            <person name="Smith A.J."/>
            <person name="Vanacova S."/>
            <person name="Villalvazo M."/>
            <person name="Haas B.J."/>
            <person name="Pertea M."/>
            <person name="Feldblyum T.V."/>
            <person name="Utterback T.R."/>
            <person name="Shu C.L."/>
            <person name="Osoegawa K."/>
            <person name="de Jong P.J."/>
            <person name="Hrdy I."/>
            <person name="Horvathova L."/>
            <person name="Zubacova Z."/>
            <person name="Dolezal P."/>
            <person name="Malik S.B."/>
            <person name="Logsdon J.M. Jr."/>
            <person name="Henze K."/>
            <person name="Gupta A."/>
            <person name="Wang C.C."/>
            <person name="Dunne R.L."/>
            <person name="Upcroft J.A."/>
            <person name="Upcroft P."/>
            <person name="White O."/>
            <person name="Salzberg S.L."/>
            <person name="Tang P."/>
            <person name="Chiu C.-H."/>
            <person name="Lee Y.-S."/>
            <person name="Embley T.M."/>
            <person name="Coombs G.H."/>
            <person name="Mottram J.C."/>
            <person name="Tachezy J."/>
            <person name="Fraser-Liggett C.M."/>
            <person name="Johnson P.J."/>
        </authorList>
    </citation>
    <scope>NUCLEOTIDE SEQUENCE [LARGE SCALE GENOMIC DNA]</scope>
    <source>
        <strain evidence="4">G3</strain>
    </source>
</reference>
<dbReference type="GO" id="GO:1990234">
    <property type="term" value="C:transferase complex"/>
    <property type="evidence" value="ECO:0007669"/>
    <property type="project" value="UniProtKB-ARBA"/>
</dbReference>
<evidence type="ECO:0000313" key="5">
    <source>
        <dbReference type="Proteomes" id="UP000001542"/>
    </source>
</evidence>
<sequence>MQNQNQNPGGIDADRYYPTDEELKILIPMLRKYFSLPERSNSRKDLVDEVFTAVAKINPKHWDAKKVRIWFRNNKKTFMSADPERIPTAQIPPIPTGDPNMIQSNDSNEMRGIQRPRFVNPNAPVQNRSNQAPQQAFVPDLPIIKQEITTDQSSFQTSLEEHYEYLDKLRGLLIQASEHPHAAKINNQKDVSYNYTQCLQQMSKKLNVENIFSYDSRAKKVYALPAKHLISKISLTSALAATQGQYPLKTECKMAKLTDNVYRKEGMETPVGLSSEYLKFYSGNLTETIKDIPGLSSSTFTSDGKLIYSYFDPDKKQHLLKFEENTVTIPCFQPPTSMVYDEELKIVWISAECRIFGISTETLSVVDILFASVQPSDTTSISIADDNLVLTINNVIIIYKRQKSQGPSLAIMSDLNTSLLEDKIRPASLDRNSISWKRGRQNFSTLAPSCRNYSYTSYINKNFIISSSISPSMDIMTIERQSLGNLIGHTAGITSMTTCKDILFTGSADCTVKAWDIKHSSVLYHFDRHSAKVTALFACEVDGRLVVFSGGDDGVIIVWDPVNSTEIFEFYREKTTIRRVHFVPEQMTLYAVIRDDSEIILPKTQILTVKIE</sequence>
<dbReference type="EMBL" id="DS113249">
    <property type="protein sequence ID" value="EAY15887.1"/>
    <property type="molecule type" value="Genomic_DNA"/>
</dbReference>
<keyword evidence="2" id="KW-0677">Repeat</keyword>
<dbReference type="PANTHER" id="PTHR22847:SF637">
    <property type="entry name" value="WD REPEAT DOMAIN 5B"/>
    <property type="match status" value="1"/>
</dbReference>
<dbReference type="PANTHER" id="PTHR22847">
    <property type="entry name" value="WD40 REPEAT PROTEIN"/>
    <property type="match status" value="1"/>
</dbReference>
<keyword evidence="5" id="KW-1185">Reference proteome</keyword>
<evidence type="ECO:0000256" key="3">
    <source>
        <dbReference type="PROSITE-ProRule" id="PRU00221"/>
    </source>
</evidence>
<feature type="repeat" description="WD" evidence="3">
    <location>
        <begin position="486"/>
        <end position="525"/>
    </location>
</feature>
<dbReference type="OrthoDB" id="63070at2759"/>
<dbReference type="SMART" id="SM00320">
    <property type="entry name" value="WD40"/>
    <property type="match status" value="2"/>
</dbReference>
<name>A2DUJ6_TRIV3</name>
<dbReference type="InterPro" id="IPR011047">
    <property type="entry name" value="Quinoprotein_ADH-like_sf"/>
</dbReference>
<dbReference type="STRING" id="5722.A2DUJ6"/>
<dbReference type="SUPFAM" id="SSF50998">
    <property type="entry name" value="Quinoprotein alcohol dehydrogenase-like"/>
    <property type="match status" value="1"/>
</dbReference>
<dbReference type="Pfam" id="PF00400">
    <property type="entry name" value="WD40"/>
    <property type="match status" value="2"/>
</dbReference>
<organism evidence="4 5">
    <name type="scientific">Trichomonas vaginalis (strain ATCC PRA-98 / G3)</name>
    <dbReference type="NCBI Taxonomy" id="412133"/>
    <lineage>
        <taxon>Eukaryota</taxon>
        <taxon>Metamonada</taxon>
        <taxon>Parabasalia</taxon>
        <taxon>Trichomonadida</taxon>
        <taxon>Trichomonadidae</taxon>
        <taxon>Trichomonas</taxon>
    </lineage>
</organism>
<dbReference type="AlphaFoldDB" id="A2DUJ6"/>
<dbReference type="PROSITE" id="PS50294">
    <property type="entry name" value="WD_REPEATS_REGION"/>
    <property type="match status" value="1"/>
</dbReference>
<dbReference type="InterPro" id="IPR019775">
    <property type="entry name" value="WD40_repeat_CS"/>
</dbReference>
<dbReference type="Gene3D" id="2.130.10.10">
    <property type="entry name" value="YVTN repeat-like/Quinoprotein amine dehydrogenase"/>
    <property type="match status" value="1"/>
</dbReference>
<evidence type="ECO:0000256" key="1">
    <source>
        <dbReference type="ARBA" id="ARBA00022574"/>
    </source>
</evidence>
<dbReference type="KEGG" id="tva:4773892"/>
<dbReference type="InterPro" id="IPR001680">
    <property type="entry name" value="WD40_rpt"/>
</dbReference>
<gene>
    <name evidence="4" type="ORF">TVAG_165150</name>
</gene>
<evidence type="ECO:0000313" key="4">
    <source>
        <dbReference type="EMBL" id="EAY15887.1"/>
    </source>
</evidence>
<dbReference type="eggNOG" id="KOG0263">
    <property type="taxonomic scope" value="Eukaryota"/>
</dbReference>
<dbReference type="PROSITE" id="PS50082">
    <property type="entry name" value="WD_REPEATS_2"/>
    <property type="match status" value="1"/>
</dbReference>
<dbReference type="InParanoid" id="A2DUJ6"/>
<dbReference type="RefSeq" id="XP_001328110.1">
    <property type="nucleotide sequence ID" value="XM_001328075.1"/>
</dbReference>
<dbReference type="PROSITE" id="PS00678">
    <property type="entry name" value="WD_REPEATS_1"/>
    <property type="match status" value="1"/>
</dbReference>
<dbReference type="InterPro" id="IPR015943">
    <property type="entry name" value="WD40/YVTN_repeat-like_dom_sf"/>
</dbReference>
<reference evidence="4" key="1">
    <citation type="submission" date="2006-10" db="EMBL/GenBank/DDBJ databases">
        <authorList>
            <person name="Amadeo P."/>
            <person name="Zhao Q."/>
            <person name="Wortman J."/>
            <person name="Fraser-Liggett C."/>
            <person name="Carlton J."/>
        </authorList>
    </citation>
    <scope>NUCLEOTIDE SEQUENCE</scope>
    <source>
        <strain evidence="4">G3</strain>
    </source>
</reference>
<proteinExistence type="predicted"/>
<protein>
    <submittedName>
        <fullName evidence="4">Uncharacterized protein</fullName>
    </submittedName>
</protein>
<dbReference type="VEuPathDB" id="TrichDB:TVAG_165150"/>
<dbReference type="SMR" id="A2DUJ6"/>